<dbReference type="PANTHER" id="PTHR12825:SF0">
    <property type="entry name" value="VESICLE TRANSPORT PROTEIN SEC20"/>
    <property type="match status" value="1"/>
</dbReference>
<dbReference type="GO" id="GO:0031201">
    <property type="term" value="C:SNARE complex"/>
    <property type="evidence" value="ECO:0007669"/>
    <property type="project" value="TreeGrafter"/>
</dbReference>
<evidence type="ECO:0000256" key="5">
    <source>
        <dbReference type="ARBA" id="ARBA00022892"/>
    </source>
</evidence>
<evidence type="ECO:0000256" key="7">
    <source>
        <dbReference type="ARBA" id="ARBA00023054"/>
    </source>
</evidence>
<evidence type="ECO:0000256" key="10">
    <source>
        <dbReference type="SAM" id="MobiDB-lite"/>
    </source>
</evidence>
<dbReference type="OrthoDB" id="46868at2759"/>
<dbReference type="InterPro" id="IPR056173">
    <property type="entry name" value="Sec20_C"/>
</dbReference>
<dbReference type="EMBL" id="MTSL01000065">
    <property type="protein sequence ID" value="PJF19405.1"/>
    <property type="molecule type" value="Genomic_DNA"/>
</dbReference>
<proteinExistence type="inferred from homology"/>
<evidence type="ECO:0000256" key="4">
    <source>
        <dbReference type="ARBA" id="ARBA00022824"/>
    </source>
</evidence>
<keyword evidence="4" id="KW-0256">Endoplasmic reticulum</keyword>
<organism evidence="13 14">
    <name type="scientific">Paramicrosporidium saccamoebae</name>
    <dbReference type="NCBI Taxonomy" id="1246581"/>
    <lineage>
        <taxon>Eukaryota</taxon>
        <taxon>Fungi</taxon>
        <taxon>Fungi incertae sedis</taxon>
        <taxon>Cryptomycota</taxon>
        <taxon>Cryptomycota incertae sedis</taxon>
        <taxon>Paramicrosporidium</taxon>
    </lineage>
</organism>
<feature type="region of interest" description="Disordered" evidence="10">
    <location>
        <begin position="287"/>
        <end position="310"/>
    </location>
</feature>
<evidence type="ECO:0000256" key="6">
    <source>
        <dbReference type="ARBA" id="ARBA00022989"/>
    </source>
</evidence>
<keyword evidence="8 11" id="KW-0472">Membrane</keyword>
<comment type="caution">
    <text evidence="13">The sequence shown here is derived from an EMBL/GenBank/DDBJ whole genome shotgun (WGS) entry which is preliminary data.</text>
</comment>
<evidence type="ECO:0000256" key="2">
    <source>
        <dbReference type="ARBA" id="ARBA00022448"/>
    </source>
</evidence>
<keyword evidence="7" id="KW-0175">Coiled coil</keyword>
<evidence type="ECO:0000259" key="12">
    <source>
        <dbReference type="Pfam" id="PF03908"/>
    </source>
</evidence>
<dbReference type="Proteomes" id="UP000240830">
    <property type="component" value="Unassembled WGS sequence"/>
</dbReference>
<evidence type="ECO:0000256" key="3">
    <source>
        <dbReference type="ARBA" id="ARBA00022692"/>
    </source>
</evidence>
<dbReference type="GO" id="GO:0005789">
    <property type="term" value="C:endoplasmic reticulum membrane"/>
    <property type="evidence" value="ECO:0007669"/>
    <property type="project" value="UniProtKB-SubCell"/>
</dbReference>
<dbReference type="InterPro" id="IPR005606">
    <property type="entry name" value="Sec20"/>
</dbReference>
<comment type="subcellular location">
    <subcellularLocation>
        <location evidence="1">Endoplasmic reticulum membrane</location>
        <topology evidence="1">Single-pass type IV membrane protein</topology>
    </subcellularLocation>
</comment>
<evidence type="ECO:0000256" key="9">
    <source>
        <dbReference type="ARBA" id="ARBA00037934"/>
    </source>
</evidence>
<dbReference type="GO" id="GO:0006890">
    <property type="term" value="P:retrograde vesicle-mediated transport, Golgi to endoplasmic reticulum"/>
    <property type="evidence" value="ECO:0007669"/>
    <property type="project" value="InterPro"/>
</dbReference>
<evidence type="ECO:0000256" key="11">
    <source>
        <dbReference type="SAM" id="Phobius"/>
    </source>
</evidence>
<dbReference type="PANTHER" id="PTHR12825">
    <property type="entry name" value="BNIP1-RELATED"/>
    <property type="match status" value="1"/>
</dbReference>
<comment type="similarity">
    <text evidence="9">Belongs to the SEC20 family.</text>
</comment>
<dbReference type="AlphaFoldDB" id="A0A2H9TNS4"/>
<accession>A0A2H9TNS4</accession>
<evidence type="ECO:0000313" key="13">
    <source>
        <dbReference type="EMBL" id="PJF19405.1"/>
    </source>
</evidence>
<evidence type="ECO:0000256" key="8">
    <source>
        <dbReference type="ARBA" id="ARBA00023136"/>
    </source>
</evidence>
<keyword evidence="6 11" id="KW-1133">Transmembrane helix</keyword>
<sequence>MNESVETLLASLETLSQNIRGKIELIKSGVKSTFELEVIHRETKRMLANYDSAITRCTGYTALCPDLDISSHRTTYERLFSSEHQAVISARSALTAQPSARSQLVRRIAAPVQPADSLAQDITDSLCTLTQTMQDELLRSEASFEIMARSTKRMQATAETYTVFGGVLTTSKRMIANLWRREKTDRMLIMAAVGMYSLVLLYIAGKRLWFPRFIFPWIYRCVAFVFRLVYPHREPIHVTVDTAVSTLASSNVVEPINVSLDAAVSALASSNVVESIISATQDSLLLDPTPTTSTQDAVEQPTKADSYQEL</sequence>
<name>A0A2H9TNS4_9FUNG</name>
<dbReference type="Pfam" id="PF03908">
    <property type="entry name" value="Sec20"/>
    <property type="match status" value="1"/>
</dbReference>
<dbReference type="STRING" id="1246581.A0A2H9TNS4"/>
<gene>
    <name evidence="13" type="ORF">PSACC_00757</name>
</gene>
<keyword evidence="14" id="KW-1185">Reference proteome</keyword>
<feature type="compositionally biased region" description="Low complexity" evidence="10">
    <location>
        <begin position="287"/>
        <end position="296"/>
    </location>
</feature>
<dbReference type="GO" id="GO:0005484">
    <property type="term" value="F:SNAP receptor activity"/>
    <property type="evidence" value="ECO:0007669"/>
    <property type="project" value="InterPro"/>
</dbReference>
<feature type="domain" description="Sec20 C-terminal" evidence="12">
    <location>
        <begin position="119"/>
        <end position="208"/>
    </location>
</feature>
<protein>
    <recommendedName>
        <fullName evidence="12">Sec20 C-terminal domain-containing protein</fullName>
    </recommendedName>
</protein>
<reference evidence="13 14" key="1">
    <citation type="submission" date="2016-10" db="EMBL/GenBank/DDBJ databases">
        <title>The genome of Paramicrosporidium saccamoebae is the missing link in understanding Cryptomycota and Microsporidia evolution.</title>
        <authorList>
            <person name="Quandt C.A."/>
            <person name="Beaudet D."/>
            <person name="Corsaro D."/>
            <person name="Michel R."/>
            <person name="Corradi N."/>
            <person name="James T."/>
        </authorList>
    </citation>
    <scope>NUCLEOTIDE SEQUENCE [LARGE SCALE GENOMIC DNA]</scope>
    <source>
        <strain evidence="13 14">KSL3</strain>
    </source>
</reference>
<keyword evidence="5" id="KW-0931">ER-Golgi transport</keyword>
<evidence type="ECO:0000256" key="1">
    <source>
        <dbReference type="ARBA" id="ARBA00004163"/>
    </source>
</evidence>
<keyword evidence="3 11" id="KW-0812">Transmembrane</keyword>
<evidence type="ECO:0000313" key="14">
    <source>
        <dbReference type="Proteomes" id="UP000240830"/>
    </source>
</evidence>
<feature type="transmembrane region" description="Helical" evidence="11">
    <location>
        <begin position="187"/>
        <end position="204"/>
    </location>
</feature>
<keyword evidence="2" id="KW-0813">Transport</keyword>